<keyword evidence="5" id="KW-0732">Signal</keyword>
<dbReference type="SUPFAM" id="SSF54909">
    <property type="entry name" value="Dimeric alpha+beta barrel"/>
    <property type="match status" value="1"/>
</dbReference>
<evidence type="ECO:0000256" key="6">
    <source>
        <dbReference type="ARBA" id="ARBA00023002"/>
    </source>
</evidence>
<reference evidence="11" key="1">
    <citation type="submission" date="2023-07" db="EMBL/GenBank/DDBJ databases">
        <title>Whole genome shotgun sequence of Streptomyces nojiriensis NBRC 13794.</title>
        <authorList>
            <person name="Komaki H."/>
            <person name="Tamura T."/>
        </authorList>
    </citation>
    <scope>NUCLEOTIDE SEQUENCE [LARGE SCALE GENOMIC DNA]</scope>
    <source>
        <strain evidence="11">NBRC 13794</strain>
    </source>
</reference>
<comment type="similarity">
    <text evidence="8">Belongs to the DyP-type peroxidase family.</text>
</comment>
<dbReference type="PANTHER" id="PTHR30521">
    <property type="entry name" value="DEFERROCHELATASE/PEROXIDASE"/>
    <property type="match status" value="1"/>
</dbReference>
<evidence type="ECO:0000256" key="2">
    <source>
        <dbReference type="ARBA" id="ARBA00022559"/>
    </source>
</evidence>
<keyword evidence="3" id="KW-0349">Heme</keyword>
<proteinExistence type="inferred from homology"/>
<dbReference type="Pfam" id="PF20628">
    <property type="entry name" value="Dyp_perox_C"/>
    <property type="match status" value="1"/>
</dbReference>
<dbReference type="RefSeq" id="WP_189745201.1">
    <property type="nucleotide sequence ID" value="NZ_BMRL01000017.1"/>
</dbReference>
<dbReference type="PANTHER" id="PTHR30521:SF4">
    <property type="entry name" value="DEFERROCHELATASE"/>
    <property type="match status" value="1"/>
</dbReference>
<evidence type="ECO:0000313" key="11">
    <source>
        <dbReference type="Proteomes" id="UP000613974"/>
    </source>
</evidence>
<dbReference type="PROSITE" id="PS51404">
    <property type="entry name" value="DYP_PEROXIDASE"/>
    <property type="match status" value="1"/>
</dbReference>
<dbReference type="EMBL" id="BNEC01000003">
    <property type="protein sequence ID" value="GHI68014.1"/>
    <property type="molecule type" value="Genomic_DNA"/>
</dbReference>
<keyword evidence="6" id="KW-0560">Oxidoreductase</keyword>
<keyword evidence="7" id="KW-0408">Iron</keyword>
<keyword evidence="11" id="KW-1185">Reference proteome</keyword>
<evidence type="ECO:0000256" key="7">
    <source>
        <dbReference type="ARBA" id="ARBA00023004"/>
    </source>
</evidence>
<feature type="domain" description="Dyp-type peroxidase C-terminal" evidence="9">
    <location>
        <begin position="180"/>
        <end position="360"/>
    </location>
</feature>
<evidence type="ECO:0000259" key="9">
    <source>
        <dbReference type="Pfam" id="PF20628"/>
    </source>
</evidence>
<comment type="cofactor">
    <cofactor evidence="1">
        <name>heme b</name>
        <dbReference type="ChEBI" id="CHEBI:60344"/>
    </cofactor>
</comment>
<name>A0ABQ3SIW9_9ACTN</name>
<dbReference type="GeneID" id="95594322"/>
<comment type="caution">
    <text evidence="10">The sequence shown here is derived from an EMBL/GenBank/DDBJ whole genome shotgun (WGS) entry which is preliminary data.</text>
</comment>
<dbReference type="InterPro" id="IPR006314">
    <property type="entry name" value="Dyp_peroxidase"/>
</dbReference>
<gene>
    <name evidence="10" type="ORF">Snoj_19320</name>
</gene>
<keyword evidence="2" id="KW-0575">Peroxidase</keyword>
<evidence type="ECO:0000256" key="1">
    <source>
        <dbReference type="ARBA" id="ARBA00001970"/>
    </source>
</evidence>
<evidence type="ECO:0000256" key="3">
    <source>
        <dbReference type="ARBA" id="ARBA00022617"/>
    </source>
</evidence>
<evidence type="ECO:0000256" key="5">
    <source>
        <dbReference type="ARBA" id="ARBA00022729"/>
    </source>
</evidence>
<protein>
    <recommendedName>
        <fullName evidence="9">Dyp-type peroxidase C-terminal domain-containing protein</fullName>
    </recommendedName>
</protein>
<evidence type="ECO:0000256" key="8">
    <source>
        <dbReference type="ARBA" id="ARBA00025737"/>
    </source>
</evidence>
<keyword evidence="4" id="KW-0479">Metal-binding</keyword>
<organism evidence="10 11">
    <name type="scientific">Streptomyces nojiriensis</name>
    <dbReference type="NCBI Taxonomy" id="66374"/>
    <lineage>
        <taxon>Bacteria</taxon>
        <taxon>Bacillati</taxon>
        <taxon>Actinomycetota</taxon>
        <taxon>Actinomycetes</taxon>
        <taxon>Kitasatosporales</taxon>
        <taxon>Streptomycetaceae</taxon>
        <taxon>Streptomyces</taxon>
    </lineage>
</organism>
<evidence type="ECO:0000256" key="4">
    <source>
        <dbReference type="ARBA" id="ARBA00022723"/>
    </source>
</evidence>
<dbReference type="InterPro" id="IPR011008">
    <property type="entry name" value="Dimeric_a/b-barrel"/>
</dbReference>
<sequence length="409" mass="43180">MSVLQDGIYHGPGRRPPGHLALVFLRADPEAGAAAVDGALREVTAMLRGLADGVVPELPGHPVPSAGLEFLLGLGPKAFDIAGAKLPCPAVLGPRLRFRSPRPTGGGPLLVGGGLSYAPDVVRNDATEEFCLQLTADTQLAVSRAVVELWKLLRGARTGDTRTATLEIAGIHTGFQRDDRRSWIGFHDGVSNLGSADRERVISIGAEDAGSDPWTIGGTCLVFARLTVDLDQWHVLPRAQQEFLVGRDKLTGAPLTGRDTEGRPVPAEGCPVAGTTEVTQPGNEEFLEPRPTADPVLLTAHVRRANLTATADPDQSGSLRVFRQGYEFFEPVAAAPGFRAGLNFIGFQDSPERVLRILTQRGWLGGVNFGGQPGPDGPAGRLLAVRAAGTYLVPPVRDGAPYPGAEAFG</sequence>
<dbReference type="InterPro" id="IPR048328">
    <property type="entry name" value="Dyp_perox_C"/>
</dbReference>
<dbReference type="Proteomes" id="UP000613974">
    <property type="component" value="Unassembled WGS sequence"/>
</dbReference>
<accession>A0ABQ3SIW9</accession>
<evidence type="ECO:0000313" key="10">
    <source>
        <dbReference type="EMBL" id="GHI68014.1"/>
    </source>
</evidence>